<gene>
    <name evidence="6" type="ORF">Zmor_024979</name>
</gene>
<evidence type="ECO:0000256" key="5">
    <source>
        <dbReference type="SAM" id="SignalP"/>
    </source>
</evidence>
<organism evidence="6 7">
    <name type="scientific">Zophobas morio</name>
    <dbReference type="NCBI Taxonomy" id="2755281"/>
    <lineage>
        <taxon>Eukaryota</taxon>
        <taxon>Metazoa</taxon>
        <taxon>Ecdysozoa</taxon>
        <taxon>Arthropoda</taxon>
        <taxon>Hexapoda</taxon>
        <taxon>Insecta</taxon>
        <taxon>Pterygota</taxon>
        <taxon>Neoptera</taxon>
        <taxon>Endopterygota</taxon>
        <taxon>Coleoptera</taxon>
        <taxon>Polyphaga</taxon>
        <taxon>Cucujiformia</taxon>
        <taxon>Tenebrionidae</taxon>
        <taxon>Zophobas</taxon>
    </lineage>
</organism>
<dbReference type="InterPro" id="IPR036728">
    <property type="entry name" value="PBP_GOBP_sf"/>
</dbReference>
<dbReference type="EMBL" id="JALNTZ010000008">
    <property type="protein sequence ID" value="KAJ3642170.1"/>
    <property type="molecule type" value="Genomic_DNA"/>
</dbReference>
<evidence type="ECO:0000256" key="4">
    <source>
        <dbReference type="ARBA" id="ARBA00022729"/>
    </source>
</evidence>
<dbReference type="PANTHER" id="PTHR11857:SF43">
    <property type="entry name" value="GEO07291P1-RELATED"/>
    <property type="match status" value="1"/>
</dbReference>
<evidence type="ECO:0000256" key="2">
    <source>
        <dbReference type="ARBA" id="ARBA00008098"/>
    </source>
</evidence>
<accession>A0AA38M360</accession>
<keyword evidence="3" id="KW-0964">Secreted</keyword>
<proteinExistence type="inferred from homology"/>
<dbReference type="SUPFAM" id="SSF47565">
    <property type="entry name" value="Insect pheromone/odorant-binding proteins"/>
    <property type="match status" value="1"/>
</dbReference>
<dbReference type="GO" id="GO:0007608">
    <property type="term" value="P:sensory perception of smell"/>
    <property type="evidence" value="ECO:0007669"/>
    <property type="project" value="TreeGrafter"/>
</dbReference>
<evidence type="ECO:0000256" key="1">
    <source>
        <dbReference type="ARBA" id="ARBA00004613"/>
    </source>
</evidence>
<sequence length="135" mass="14978">MACARCLLFATFLVSALALTPQQNATLEQYSKPCRDETGVTAQDIDTGLNGEDRIDDSKLKAHVLCVLKKIELINEDGDVDMEKLKKLAKLVAASEEEAESVVAKCALQKDTHEETAFRTISCLYEKWPQFSPVE</sequence>
<reference evidence="6" key="1">
    <citation type="journal article" date="2023" name="G3 (Bethesda)">
        <title>Whole genome assemblies of Zophobas morio and Tenebrio molitor.</title>
        <authorList>
            <person name="Kaur S."/>
            <person name="Stinson S.A."/>
            <person name="diCenzo G.C."/>
        </authorList>
    </citation>
    <scope>NUCLEOTIDE SEQUENCE</scope>
    <source>
        <strain evidence="6">QUZm001</strain>
    </source>
</reference>
<dbReference type="CDD" id="cd23992">
    <property type="entry name" value="PBP_GOBP"/>
    <property type="match status" value="1"/>
</dbReference>
<feature type="chain" id="PRO_5041327442" evidence="5">
    <location>
        <begin position="19"/>
        <end position="135"/>
    </location>
</feature>
<keyword evidence="4 5" id="KW-0732">Signal</keyword>
<keyword evidence="7" id="KW-1185">Reference proteome</keyword>
<name>A0AA38M360_9CUCU</name>
<protein>
    <submittedName>
        <fullName evidence="6">Uncharacterized protein</fullName>
    </submittedName>
</protein>
<dbReference type="Proteomes" id="UP001168821">
    <property type="component" value="Unassembled WGS sequence"/>
</dbReference>
<evidence type="ECO:0000313" key="7">
    <source>
        <dbReference type="Proteomes" id="UP001168821"/>
    </source>
</evidence>
<evidence type="ECO:0000313" key="6">
    <source>
        <dbReference type="EMBL" id="KAJ3642170.1"/>
    </source>
</evidence>
<evidence type="ECO:0000256" key="3">
    <source>
        <dbReference type="ARBA" id="ARBA00022525"/>
    </source>
</evidence>
<dbReference type="GO" id="GO:0005615">
    <property type="term" value="C:extracellular space"/>
    <property type="evidence" value="ECO:0007669"/>
    <property type="project" value="TreeGrafter"/>
</dbReference>
<dbReference type="InterPro" id="IPR006170">
    <property type="entry name" value="PBP/GOBP"/>
</dbReference>
<dbReference type="PANTHER" id="PTHR11857">
    <property type="entry name" value="ODORANT BINDING PROTEIN-RELATED"/>
    <property type="match status" value="1"/>
</dbReference>
<dbReference type="SMART" id="SM00708">
    <property type="entry name" value="PhBP"/>
    <property type="match status" value="1"/>
</dbReference>
<feature type="signal peptide" evidence="5">
    <location>
        <begin position="1"/>
        <end position="18"/>
    </location>
</feature>
<dbReference type="GO" id="GO:0005549">
    <property type="term" value="F:odorant binding"/>
    <property type="evidence" value="ECO:0007669"/>
    <property type="project" value="InterPro"/>
</dbReference>
<dbReference type="Pfam" id="PF01395">
    <property type="entry name" value="PBP_GOBP"/>
    <property type="match status" value="1"/>
</dbReference>
<comment type="similarity">
    <text evidence="2">Belongs to the PBP/GOBP family.</text>
</comment>
<dbReference type="AlphaFoldDB" id="A0AA38M360"/>
<comment type="subcellular location">
    <subcellularLocation>
        <location evidence="1">Secreted</location>
    </subcellularLocation>
</comment>
<comment type="caution">
    <text evidence="6">The sequence shown here is derived from an EMBL/GenBank/DDBJ whole genome shotgun (WGS) entry which is preliminary data.</text>
</comment>
<dbReference type="Gene3D" id="1.10.238.20">
    <property type="entry name" value="Pheromone/general odorant binding protein domain"/>
    <property type="match status" value="1"/>
</dbReference>